<reference evidence="3 4" key="1">
    <citation type="submission" date="2024-06" db="EMBL/GenBank/DDBJ databases">
        <title>The Natural Products Discovery Center: Release of the First 8490 Sequenced Strains for Exploring Actinobacteria Biosynthetic Diversity.</title>
        <authorList>
            <person name="Kalkreuter E."/>
            <person name="Kautsar S.A."/>
            <person name="Yang D."/>
            <person name="Bader C.D."/>
            <person name="Teijaro C.N."/>
            <person name="Fluegel L."/>
            <person name="Davis C.M."/>
            <person name="Simpson J.R."/>
            <person name="Lauterbach L."/>
            <person name="Steele A.D."/>
            <person name="Gui C."/>
            <person name="Meng S."/>
            <person name="Li G."/>
            <person name="Viehrig K."/>
            <person name="Ye F."/>
            <person name="Su P."/>
            <person name="Kiefer A.F."/>
            <person name="Nichols A."/>
            <person name="Cepeda A.J."/>
            <person name="Yan W."/>
            <person name="Fan B."/>
            <person name="Jiang Y."/>
            <person name="Adhikari A."/>
            <person name="Zheng C.-J."/>
            <person name="Schuster L."/>
            <person name="Cowan T.M."/>
            <person name="Smanski M.J."/>
            <person name="Chevrette M.G."/>
            <person name="De Carvalho L.P.S."/>
            <person name="Shen B."/>
        </authorList>
    </citation>
    <scope>NUCLEOTIDE SEQUENCE [LARGE SCALE GENOMIC DNA]</scope>
    <source>
        <strain evidence="3 4">NPDC001694</strain>
    </source>
</reference>
<dbReference type="SUPFAM" id="SSF53474">
    <property type="entry name" value="alpha/beta-Hydrolases"/>
    <property type="match status" value="1"/>
</dbReference>
<dbReference type="InterPro" id="IPR050300">
    <property type="entry name" value="GDXG_lipolytic_enzyme"/>
</dbReference>
<evidence type="ECO:0000256" key="1">
    <source>
        <dbReference type="ARBA" id="ARBA00022801"/>
    </source>
</evidence>
<dbReference type="InterPro" id="IPR013094">
    <property type="entry name" value="AB_hydrolase_3"/>
</dbReference>
<keyword evidence="1 3" id="KW-0378">Hydrolase</keyword>
<evidence type="ECO:0000259" key="2">
    <source>
        <dbReference type="Pfam" id="PF07859"/>
    </source>
</evidence>
<dbReference type="EMBL" id="JBEOZM010000035">
    <property type="protein sequence ID" value="MER6273772.1"/>
    <property type="molecule type" value="Genomic_DNA"/>
</dbReference>
<name>A0ABV1TUR1_9ACTN</name>
<feature type="domain" description="Alpha/beta hydrolase fold-3" evidence="2">
    <location>
        <begin position="80"/>
        <end position="282"/>
    </location>
</feature>
<gene>
    <name evidence="3" type="ORF">ABT211_41925</name>
</gene>
<dbReference type="PANTHER" id="PTHR48081:SF8">
    <property type="entry name" value="ALPHA_BETA HYDROLASE FOLD-3 DOMAIN-CONTAINING PROTEIN-RELATED"/>
    <property type="match status" value="1"/>
</dbReference>
<organism evidence="3 4">
    <name type="scientific">Streptomyces sp. 900105755</name>
    <dbReference type="NCBI Taxonomy" id="3154389"/>
    <lineage>
        <taxon>Bacteria</taxon>
        <taxon>Bacillati</taxon>
        <taxon>Actinomycetota</taxon>
        <taxon>Actinomycetes</taxon>
        <taxon>Kitasatosporales</taxon>
        <taxon>Streptomycetaceae</taxon>
        <taxon>Streptomyces</taxon>
    </lineage>
</organism>
<comment type="caution">
    <text evidence="3">The sequence shown here is derived from an EMBL/GenBank/DDBJ whole genome shotgun (WGS) entry which is preliminary data.</text>
</comment>
<keyword evidence="4" id="KW-1185">Reference proteome</keyword>
<dbReference type="InterPro" id="IPR029058">
    <property type="entry name" value="AB_hydrolase_fold"/>
</dbReference>
<dbReference type="Proteomes" id="UP001490365">
    <property type="component" value="Unassembled WGS sequence"/>
</dbReference>
<dbReference type="Gene3D" id="3.40.50.1820">
    <property type="entry name" value="alpha/beta hydrolase"/>
    <property type="match status" value="1"/>
</dbReference>
<dbReference type="RefSeq" id="WP_351962020.1">
    <property type="nucleotide sequence ID" value="NZ_JBEOZM010000035.1"/>
</dbReference>
<dbReference type="PANTHER" id="PTHR48081">
    <property type="entry name" value="AB HYDROLASE SUPERFAMILY PROTEIN C4A8.06C"/>
    <property type="match status" value="1"/>
</dbReference>
<accession>A0ABV1TUR1</accession>
<dbReference type="Pfam" id="PF07859">
    <property type="entry name" value="Abhydrolase_3"/>
    <property type="match status" value="1"/>
</dbReference>
<dbReference type="GO" id="GO:0016787">
    <property type="term" value="F:hydrolase activity"/>
    <property type="evidence" value="ECO:0007669"/>
    <property type="project" value="UniProtKB-KW"/>
</dbReference>
<proteinExistence type="predicted"/>
<evidence type="ECO:0000313" key="4">
    <source>
        <dbReference type="Proteomes" id="UP001490365"/>
    </source>
</evidence>
<sequence>MPIDPALQPLLPFGHPPKVIEDPELFRAQMNQNNDEAFDTFGRPGPSVAERRVLNIDSAGKSVQAILYRPATAGPHPVHIFLHGGGWVINSAFSKDSEAVTRHRSVHADCIVISVDYRKAPEHPFPAPVHDVISVVNWVIDNSAEIGALPGAITVGGQSSGANIAAGATLLLRDQGRDDVAHQLLEVPVLDLTHSRPREEGDELPLSMTDVRTFCALYLGDSGKADDPIASPLLAADLTGLPPAYIAVAEYDVLRGDGEWYAQRLGEAGVPVELYLGEGHVHMSPSMTGLLASARAWQEASTAALRTANSRLRDSNR</sequence>
<protein>
    <submittedName>
        <fullName evidence="3">Alpha/beta hydrolase</fullName>
    </submittedName>
</protein>
<evidence type="ECO:0000313" key="3">
    <source>
        <dbReference type="EMBL" id="MER6273772.1"/>
    </source>
</evidence>